<evidence type="ECO:0000256" key="1">
    <source>
        <dbReference type="SAM" id="MobiDB-lite"/>
    </source>
</evidence>
<dbReference type="Proteomes" id="UP000237881">
    <property type="component" value="Unassembled WGS sequence"/>
</dbReference>
<proteinExistence type="predicted"/>
<sequence length="122" mass="12565">MRQHGSRGHVSGINSADTGLDPDNDEGLTLAKASSGPVPYYLKDGKVYKYRDDTVTELKATNVTKLVADGTGAIYGITKNGALVTTDGGEITTGVTTGSDEGLTLAKASSGPVPFFIKAPTC</sequence>
<accession>A0ABD6W5R3</accession>
<dbReference type="EMBL" id="PSUL01000042">
    <property type="protein sequence ID" value="PPF10566.1"/>
    <property type="molecule type" value="Genomic_DNA"/>
</dbReference>
<comment type="caution">
    <text evidence="2">The sequence shown here is derived from an EMBL/GenBank/DDBJ whole genome shotgun (WGS) entry which is preliminary data.</text>
</comment>
<reference evidence="2 3" key="1">
    <citation type="submission" date="2018-02" db="EMBL/GenBank/DDBJ databases">
        <title>Bacteriophage NCPPB3778 and a type I-E CRISPR drive the evolution of the US Biological Select Agent, Rathayibacter toxicus.</title>
        <authorList>
            <person name="Davis E.W.II."/>
            <person name="Tabima J.F."/>
            <person name="Weisberg A.J."/>
            <person name="Lopes L.D."/>
            <person name="Wiseman M.S."/>
            <person name="Wiseman M.S."/>
            <person name="Pupko T."/>
            <person name="Belcher M.S."/>
            <person name="Sechler A.J."/>
            <person name="Tancos M.A."/>
            <person name="Schroeder B.K."/>
            <person name="Murray T.D."/>
            <person name="Luster D.G."/>
            <person name="Schneider W.L."/>
            <person name="Rogers E."/>
            <person name="Andreote F.D."/>
            <person name="Grunwald N.J."/>
            <person name="Putnam M.L."/>
            <person name="Chang J.H."/>
        </authorList>
    </citation>
    <scope>NUCLEOTIDE SEQUENCE [LARGE SCALE GENOMIC DNA]</scope>
    <source>
        <strain evidence="2 3">AY1I9</strain>
    </source>
</reference>
<feature type="region of interest" description="Disordered" evidence="1">
    <location>
        <begin position="1"/>
        <end position="36"/>
    </location>
</feature>
<dbReference type="RefSeq" id="WP_104262162.1">
    <property type="nucleotide sequence ID" value="NZ_PSUL01000042.1"/>
</dbReference>
<protein>
    <submittedName>
        <fullName evidence="2">Uncharacterized protein</fullName>
    </submittedName>
</protein>
<name>A0ABD6W5R3_RATRA</name>
<organism evidence="2 3">
    <name type="scientific">Rathayibacter rathayi</name>
    <name type="common">Corynebacterium rathayi</name>
    <dbReference type="NCBI Taxonomy" id="33887"/>
    <lineage>
        <taxon>Bacteria</taxon>
        <taxon>Bacillati</taxon>
        <taxon>Actinomycetota</taxon>
        <taxon>Actinomycetes</taxon>
        <taxon>Micrococcales</taxon>
        <taxon>Microbacteriaceae</taxon>
        <taxon>Rathayibacter</taxon>
    </lineage>
</organism>
<evidence type="ECO:0000313" key="3">
    <source>
        <dbReference type="Proteomes" id="UP000237881"/>
    </source>
</evidence>
<gene>
    <name evidence="2" type="ORF">C5C04_13215</name>
</gene>
<dbReference type="AlphaFoldDB" id="A0ABD6W5R3"/>
<evidence type="ECO:0000313" key="2">
    <source>
        <dbReference type="EMBL" id="PPF10566.1"/>
    </source>
</evidence>